<protein>
    <submittedName>
        <fullName evidence="1">Uncharacterized protein</fullName>
    </submittedName>
</protein>
<accession>A0A0B2PBI3</accession>
<dbReference type="Gramene" id="XM_028386468.1">
    <property type="protein sequence ID" value="XP_028242269.1"/>
    <property type="gene ID" value="LOC114420618"/>
</dbReference>
<organism evidence="1">
    <name type="scientific">Glycine soja</name>
    <name type="common">Wild soybean</name>
    <dbReference type="NCBI Taxonomy" id="3848"/>
    <lineage>
        <taxon>Eukaryota</taxon>
        <taxon>Viridiplantae</taxon>
        <taxon>Streptophyta</taxon>
        <taxon>Embryophyta</taxon>
        <taxon>Tracheophyta</taxon>
        <taxon>Spermatophyta</taxon>
        <taxon>Magnoliopsida</taxon>
        <taxon>eudicotyledons</taxon>
        <taxon>Gunneridae</taxon>
        <taxon>Pentapetalae</taxon>
        <taxon>rosids</taxon>
        <taxon>fabids</taxon>
        <taxon>Fabales</taxon>
        <taxon>Fabaceae</taxon>
        <taxon>Papilionoideae</taxon>
        <taxon>50 kb inversion clade</taxon>
        <taxon>NPAAA clade</taxon>
        <taxon>indigoferoid/millettioid clade</taxon>
        <taxon>Phaseoleae</taxon>
        <taxon>Glycine</taxon>
        <taxon>Glycine subgen. Soja</taxon>
    </lineage>
</organism>
<gene>
    <name evidence="1" type="ORF">glysoja_050126</name>
</gene>
<evidence type="ECO:0000313" key="1">
    <source>
        <dbReference type="EMBL" id="KHN06675.1"/>
    </source>
</evidence>
<dbReference type="PANTHER" id="PTHR34049">
    <property type="entry name" value="F-BOX PROTEIN SKIP27"/>
    <property type="match status" value="1"/>
</dbReference>
<dbReference type="EMBL" id="KN667471">
    <property type="protein sequence ID" value="KHN06675.1"/>
    <property type="molecule type" value="Genomic_DNA"/>
</dbReference>
<dbReference type="PANTHER" id="PTHR34049:SF1">
    <property type="entry name" value="F-BOX PROTEIN SKIP27"/>
    <property type="match status" value="1"/>
</dbReference>
<reference evidence="1" key="1">
    <citation type="submission" date="2014-07" db="EMBL/GenBank/DDBJ databases">
        <title>Identification of a novel salt tolerance gene in wild soybean by whole-genome sequencing.</title>
        <authorList>
            <person name="Lam H.-M."/>
            <person name="Qi X."/>
            <person name="Li M.-W."/>
            <person name="Liu X."/>
            <person name="Xie M."/>
            <person name="Ni M."/>
            <person name="Xu X."/>
        </authorList>
    </citation>
    <scope>NUCLEOTIDE SEQUENCE [LARGE SCALE GENOMIC DNA]</scope>
    <source>
        <tissue evidence="1">Root</tissue>
    </source>
</reference>
<dbReference type="InterPro" id="IPR045286">
    <property type="entry name" value="FBS1-like"/>
</dbReference>
<dbReference type="Proteomes" id="UP000053555">
    <property type="component" value="Unassembled WGS sequence"/>
</dbReference>
<sequence length="138" mass="15601">MALGFEGYSYTTTLGRKRVVLLHNEASNLNYNTLVNPLKRRMSSEKFTFDSKRSRLEAFPVDVLCWGLLLLAEVARRMHFEYSTPKNITLAIPKSFDIEGATRLEEINTPKAPFRKPKLKPIGKNLASIPVALFASTN</sequence>
<proteinExistence type="predicted"/>
<dbReference type="AlphaFoldDB" id="A0A0B2PBI3"/>
<name>A0A0B2PBI3_GLYSO</name>